<protein>
    <submittedName>
        <fullName evidence="2">Heavy-metal-associated domain-containing protein</fullName>
    </submittedName>
</protein>
<sequence>MSIFAVPDMSCGHCRSAIEKAINAVDAKATIQFDMEARRIEVTSAVANADLSALLEKEGYPNTLVA</sequence>
<name>A0ABQ0AS16_9RHOB</name>
<feature type="domain" description="HMA" evidence="1">
    <location>
        <begin position="1"/>
        <end position="63"/>
    </location>
</feature>
<dbReference type="EMBL" id="BAABWU010000027">
    <property type="protein sequence ID" value="GAA6198661.1"/>
    <property type="molecule type" value="Genomic_DNA"/>
</dbReference>
<dbReference type="Proteomes" id="UP001441944">
    <property type="component" value="Unassembled WGS sequence"/>
</dbReference>
<evidence type="ECO:0000313" key="2">
    <source>
        <dbReference type="EMBL" id="GAA6198661.1"/>
    </source>
</evidence>
<keyword evidence="3" id="KW-1185">Reference proteome</keyword>
<dbReference type="InterPro" id="IPR006121">
    <property type="entry name" value="HMA_dom"/>
</dbReference>
<dbReference type="Gene3D" id="3.30.70.100">
    <property type="match status" value="1"/>
</dbReference>
<comment type="caution">
    <text evidence="2">The sequence shown here is derived from an EMBL/GenBank/DDBJ whole genome shotgun (WGS) entry which is preliminary data.</text>
</comment>
<evidence type="ECO:0000259" key="1">
    <source>
        <dbReference type="PROSITE" id="PS50846"/>
    </source>
</evidence>
<dbReference type="InterPro" id="IPR036163">
    <property type="entry name" value="HMA_dom_sf"/>
</dbReference>
<proteinExistence type="predicted"/>
<accession>A0ABQ0AS16</accession>
<reference evidence="2 3" key="1">
    <citation type="submission" date="2024-04" db="EMBL/GenBank/DDBJ databases">
        <title>Draft genome sequence of Pseudophaeobacter arcticus NBRC 116598.</title>
        <authorList>
            <person name="Miyakawa T."/>
            <person name="Kusuya Y."/>
            <person name="Miura T."/>
        </authorList>
    </citation>
    <scope>NUCLEOTIDE SEQUENCE [LARGE SCALE GENOMIC DNA]</scope>
    <source>
        <strain evidence="2 3">SU-CL00105</strain>
    </source>
</reference>
<dbReference type="RefSeq" id="WP_122072299.1">
    <property type="nucleotide sequence ID" value="NZ_BAABWU010000027.1"/>
</dbReference>
<dbReference type="Pfam" id="PF00403">
    <property type="entry name" value="HMA"/>
    <property type="match status" value="1"/>
</dbReference>
<dbReference type="CDD" id="cd00371">
    <property type="entry name" value="HMA"/>
    <property type="match status" value="1"/>
</dbReference>
<evidence type="ECO:0000313" key="3">
    <source>
        <dbReference type="Proteomes" id="UP001441944"/>
    </source>
</evidence>
<dbReference type="PROSITE" id="PS50846">
    <property type="entry name" value="HMA_2"/>
    <property type="match status" value="1"/>
</dbReference>
<organism evidence="2 3">
    <name type="scientific">Pseudophaeobacter arcticus</name>
    <dbReference type="NCBI Taxonomy" id="385492"/>
    <lineage>
        <taxon>Bacteria</taxon>
        <taxon>Pseudomonadati</taxon>
        <taxon>Pseudomonadota</taxon>
        <taxon>Alphaproteobacteria</taxon>
        <taxon>Rhodobacterales</taxon>
        <taxon>Paracoccaceae</taxon>
        <taxon>Pseudophaeobacter</taxon>
    </lineage>
</organism>
<gene>
    <name evidence="2" type="ORF">NBRC116598_41060</name>
</gene>
<dbReference type="SUPFAM" id="SSF55008">
    <property type="entry name" value="HMA, heavy metal-associated domain"/>
    <property type="match status" value="1"/>
</dbReference>